<organism evidence="1 2">
    <name type="scientific">Lentinula edodes</name>
    <name type="common">Shiitake mushroom</name>
    <name type="synonym">Lentinus edodes</name>
    <dbReference type="NCBI Taxonomy" id="5353"/>
    <lineage>
        <taxon>Eukaryota</taxon>
        <taxon>Fungi</taxon>
        <taxon>Dikarya</taxon>
        <taxon>Basidiomycota</taxon>
        <taxon>Agaricomycotina</taxon>
        <taxon>Agaricomycetes</taxon>
        <taxon>Agaricomycetidae</taxon>
        <taxon>Agaricales</taxon>
        <taxon>Marasmiineae</taxon>
        <taxon>Omphalotaceae</taxon>
        <taxon>Lentinula</taxon>
    </lineage>
</organism>
<sequence>MDSGLRSVAGAKHIIELILSRRMVTKLILGNNTLSDDGCILLFTFLSSPLGRRYPISEISLNANRIGDRGLAAIAAYLVENTTLTELFLQDVSFDLFSSGAIADHPTELIHFRLQYCDPVYACH</sequence>
<proteinExistence type="predicted"/>
<dbReference type="SUPFAM" id="SSF52047">
    <property type="entry name" value="RNI-like"/>
    <property type="match status" value="1"/>
</dbReference>
<evidence type="ECO:0000313" key="1">
    <source>
        <dbReference type="EMBL" id="GAV99779.1"/>
    </source>
</evidence>
<reference evidence="1 2" key="1">
    <citation type="submission" date="2016-08" db="EMBL/GenBank/DDBJ databases">
        <authorList>
            <consortium name="Lentinula edodes genome sequencing consortium"/>
            <person name="Sakamoto Y."/>
            <person name="Nakade K."/>
            <person name="Sato S."/>
            <person name="Yoshida Y."/>
            <person name="Miyazaki K."/>
            <person name="Natsume S."/>
            <person name="Konno N."/>
        </authorList>
    </citation>
    <scope>NUCLEOTIDE SEQUENCE [LARGE SCALE GENOMIC DNA]</scope>
    <source>
        <strain evidence="1 2">NBRC 111202</strain>
    </source>
</reference>
<comment type="caution">
    <text evidence="1">The sequence shown here is derived from an EMBL/GenBank/DDBJ whole genome shotgun (WGS) entry which is preliminary data.</text>
</comment>
<dbReference type="Gene3D" id="3.80.10.10">
    <property type="entry name" value="Ribonuclease Inhibitor"/>
    <property type="match status" value="1"/>
</dbReference>
<gene>
    <name evidence="1" type="ORF">LENED_001260</name>
</gene>
<dbReference type="InterPro" id="IPR001611">
    <property type="entry name" value="Leu-rich_rpt"/>
</dbReference>
<dbReference type="AlphaFoldDB" id="A0A1Q3DXW5"/>
<dbReference type="Proteomes" id="UP000188533">
    <property type="component" value="Unassembled WGS sequence"/>
</dbReference>
<evidence type="ECO:0000313" key="2">
    <source>
        <dbReference type="Proteomes" id="UP000188533"/>
    </source>
</evidence>
<accession>A0A1Q3DXW5</accession>
<protein>
    <submittedName>
        <fullName evidence="1">RNI-like protein</fullName>
    </submittedName>
</protein>
<name>A0A1Q3DXW5_LENED</name>
<dbReference type="Pfam" id="PF13516">
    <property type="entry name" value="LRR_6"/>
    <property type="match status" value="2"/>
</dbReference>
<dbReference type="InterPro" id="IPR032675">
    <property type="entry name" value="LRR_dom_sf"/>
</dbReference>
<dbReference type="EMBL" id="BDGU01000019">
    <property type="protein sequence ID" value="GAV99779.1"/>
    <property type="molecule type" value="Genomic_DNA"/>
</dbReference>
<dbReference type="STRING" id="5353.A0A1Q3DXW5"/>
<reference evidence="1 2" key="2">
    <citation type="submission" date="2017-02" db="EMBL/GenBank/DDBJ databases">
        <title>A genome survey and senescence transcriptome analysis in Lentinula edodes.</title>
        <authorList>
            <person name="Sakamoto Y."/>
            <person name="Nakade K."/>
            <person name="Sato S."/>
            <person name="Yoshida Y."/>
            <person name="Miyazaki K."/>
            <person name="Natsume S."/>
            <person name="Konno N."/>
        </authorList>
    </citation>
    <scope>NUCLEOTIDE SEQUENCE [LARGE SCALE GENOMIC DNA]</scope>
    <source>
        <strain evidence="1 2">NBRC 111202</strain>
    </source>
</reference>
<keyword evidence="2" id="KW-1185">Reference proteome</keyword>